<sequence length="143" mass="15547">RNQHSVLRGKFGRWPQSRRRGRSCRRGGGPPDNPALPCPPGAGCGRWRPGWPRPRRSTRCWRSRAGPSACACCPRRRVGHNGGCVGMAAAPIPVSLHGFGVQGGGHPKVFTHAVQQETSHPQVVRHLYPLARAHLELPLPGRG</sequence>
<protein>
    <submittedName>
        <fullName evidence="2">Uncharacterized protein</fullName>
    </submittedName>
</protein>
<gene>
    <name evidence="2" type="ORF">SKAU_G00362500</name>
</gene>
<evidence type="ECO:0000313" key="3">
    <source>
        <dbReference type="Proteomes" id="UP001152622"/>
    </source>
</evidence>
<accession>A0A9Q1IH94</accession>
<dbReference type="EMBL" id="JAINUF010000017">
    <property type="protein sequence ID" value="KAJ8339464.1"/>
    <property type="molecule type" value="Genomic_DNA"/>
</dbReference>
<name>A0A9Q1IH94_SYNKA</name>
<keyword evidence="3" id="KW-1185">Reference proteome</keyword>
<feature type="compositionally biased region" description="Basic residues" evidence="1">
    <location>
        <begin position="16"/>
        <end position="25"/>
    </location>
</feature>
<feature type="region of interest" description="Disordered" evidence="1">
    <location>
        <begin position="1"/>
        <end position="37"/>
    </location>
</feature>
<evidence type="ECO:0000256" key="1">
    <source>
        <dbReference type="SAM" id="MobiDB-lite"/>
    </source>
</evidence>
<evidence type="ECO:0000313" key="2">
    <source>
        <dbReference type="EMBL" id="KAJ8339464.1"/>
    </source>
</evidence>
<proteinExistence type="predicted"/>
<dbReference type="AlphaFoldDB" id="A0A9Q1IH94"/>
<reference evidence="2" key="1">
    <citation type="journal article" date="2023" name="Science">
        <title>Genome structures resolve the early diversification of teleost fishes.</title>
        <authorList>
            <person name="Parey E."/>
            <person name="Louis A."/>
            <person name="Montfort J."/>
            <person name="Bouchez O."/>
            <person name="Roques C."/>
            <person name="Iampietro C."/>
            <person name="Lluch J."/>
            <person name="Castinel A."/>
            <person name="Donnadieu C."/>
            <person name="Desvignes T."/>
            <person name="Floi Bucao C."/>
            <person name="Jouanno E."/>
            <person name="Wen M."/>
            <person name="Mejri S."/>
            <person name="Dirks R."/>
            <person name="Jansen H."/>
            <person name="Henkel C."/>
            <person name="Chen W.J."/>
            <person name="Zahm M."/>
            <person name="Cabau C."/>
            <person name="Klopp C."/>
            <person name="Thompson A.W."/>
            <person name="Robinson-Rechavi M."/>
            <person name="Braasch I."/>
            <person name="Lecointre G."/>
            <person name="Bobe J."/>
            <person name="Postlethwait J.H."/>
            <person name="Berthelot C."/>
            <person name="Roest Crollius H."/>
            <person name="Guiguen Y."/>
        </authorList>
    </citation>
    <scope>NUCLEOTIDE SEQUENCE</scope>
    <source>
        <strain evidence="2">WJC10195</strain>
    </source>
</reference>
<organism evidence="2 3">
    <name type="scientific">Synaphobranchus kaupii</name>
    <name type="common">Kaup's arrowtooth eel</name>
    <dbReference type="NCBI Taxonomy" id="118154"/>
    <lineage>
        <taxon>Eukaryota</taxon>
        <taxon>Metazoa</taxon>
        <taxon>Chordata</taxon>
        <taxon>Craniata</taxon>
        <taxon>Vertebrata</taxon>
        <taxon>Euteleostomi</taxon>
        <taxon>Actinopterygii</taxon>
        <taxon>Neopterygii</taxon>
        <taxon>Teleostei</taxon>
        <taxon>Anguilliformes</taxon>
        <taxon>Synaphobranchidae</taxon>
        <taxon>Synaphobranchus</taxon>
    </lineage>
</organism>
<feature type="non-terminal residue" evidence="2">
    <location>
        <position position="1"/>
    </location>
</feature>
<dbReference type="Proteomes" id="UP001152622">
    <property type="component" value="Chromosome 17"/>
</dbReference>
<comment type="caution">
    <text evidence="2">The sequence shown here is derived from an EMBL/GenBank/DDBJ whole genome shotgun (WGS) entry which is preliminary data.</text>
</comment>